<dbReference type="EMBL" id="JBBWWQ010000017">
    <property type="protein sequence ID" value="KAK8924115.1"/>
    <property type="molecule type" value="Genomic_DNA"/>
</dbReference>
<accession>A0AAP0FYB4</accession>
<evidence type="ECO:0000313" key="3">
    <source>
        <dbReference type="Proteomes" id="UP001418222"/>
    </source>
</evidence>
<gene>
    <name evidence="2" type="ORF">KSP39_PZI019176</name>
</gene>
<dbReference type="AlphaFoldDB" id="A0AAP0FYB4"/>
<comment type="caution">
    <text evidence="2">The sequence shown here is derived from an EMBL/GenBank/DDBJ whole genome shotgun (WGS) entry which is preliminary data.</text>
</comment>
<keyword evidence="3" id="KW-1185">Reference proteome</keyword>
<evidence type="ECO:0000313" key="2">
    <source>
        <dbReference type="EMBL" id="KAK8924115.1"/>
    </source>
</evidence>
<organism evidence="2 3">
    <name type="scientific">Platanthera zijinensis</name>
    <dbReference type="NCBI Taxonomy" id="2320716"/>
    <lineage>
        <taxon>Eukaryota</taxon>
        <taxon>Viridiplantae</taxon>
        <taxon>Streptophyta</taxon>
        <taxon>Embryophyta</taxon>
        <taxon>Tracheophyta</taxon>
        <taxon>Spermatophyta</taxon>
        <taxon>Magnoliopsida</taxon>
        <taxon>Liliopsida</taxon>
        <taxon>Asparagales</taxon>
        <taxon>Orchidaceae</taxon>
        <taxon>Orchidoideae</taxon>
        <taxon>Orchideae</taxon>
        <taxon>Orchidinae</taxon>
        <taxon>Platanthera</taxon>
    </lineage>
</organism>
<sequence>MLGARCATRICARGARPRCRGRVLTCSGWHIAETNIFSLALAHRRTHPSTLPASHRSDLTAPPFRSSDNLSTHCRRHHGLPPSIPRFFSEEIYELSLSFGRMLSRWSRSASVIWQLGALQRVVVPEELHLFGRSHSQVPTAAAPASYPDSVLRHPSSKPEVAISGVFAVSFVDAELADSREPTGVGRPSRGSGEKSTRSSLHSCDETLKAGDDTNSIF</sequence>
<dbReference type="Proteomes" id="UP001418222">
    <property type="component" value="Unassembled WGS sequence"/>
</dbReference>
<reference evidence="2 3" key="1">
    <citation type="journal article" date="2022" name="Nat. Plants">
        <title>Genomes of leafy and leafless Platanthera orchids illuminate the evolution of mycoheterotrophy.</title>
        <authorList>
            <person name="Li M.H."/>
            <person name="Liu K.W."/>
            <person name="Li Z."/>
            <person name="Lu H.C."/>
            <person name="Ye Q.L."/>
            <person name="Zhang D."/>
            <person name="Wang J.Y."/>
            <person name="Li Y.F."/>
            <person name="Zhong Z.M."/>
            <person name="Liu X."/>
            <person name="Yu X."/>
            <person name="Liu D.K."/>
            <person name="Tu X.D."/>
            <person name="Liu B."/>
            <person name="Hao Y."/>
            <person name="Liao X.Y."/>
            <person name="Jiang Y.T."/>
            <person name="Sun W.H."/>
            <person name="Chen J."/>
            <person name="Chen Y.Q."/>
            <person name="Ai Y."/>
            <person name="Zhai J.W."/>
            <person name="Wu S.S."/>
            <person name="Zhou Z."/>
            <person name="Hsiao Y.Y."/>
            <person name="Wu W.L."/>
            <person name="Chen Y.Y."/>
            <person name="Lin Y.F."/>
            <person name="Hsu J.L."/>
            <person name="Li C.Y."/>
            <person name="Wang Z.W."/>
            <person name="Zhao X."/>
            <person name="Zhong W.Y."/>
            <person name="Ma X.K."/>
            <person name="Ma L."/>
            <person name="Huang J."/>
            <person name="Chen G.Z."/>
            <person name="Huang M.Z."/>
            <person name="Huang L."/>
            <person name="Peng D.H."/>
            <person name="Luo Y.B."/>
            <person name="Zou S.Q."/>
            <person name="Chen S.P."/>
            <person name="Lan S."/>
            <person name="Tsai W.C."/>
            <person name="Van de Peer Y."/>
            <person name="Liu Z.J."/>
        </authorList>
    </citation>
    <scope>NUCLEOTIDE SEQUENCE [LARGE SCALE GENOMIC DNA]</scope>
    <source>
        <strain evidence="2">Lor287</strain>
    </source>
</reference>
<feature type="region of interest" description="Disordered" evidence="1">
    <location>
        <begin position="179"/>
        <end position="218"/>
    </location>
</feature>
<name>A0AAP0FYB4_9ASPA</name>
<feature type="compositionally biased region" description="Basic and acidic residues" evidence="1">
    <location>
        <begin position="192"/>
        <end position="212"/>
    </location>
</feature>
<protein>
    <submittedName>
        <fullName evidence="2">Uncharacterized protein</fullName>
    </submittedName>
</protein>
<proteinExistence type="predicted"/>
<evidence type="ECO:0000256" key="1">
    <source>
        <dbReference type="SAM" id="MobiDB-lite"/>
    </source>
</evidence>